<keyword evidence="1" id="KW-0812">Transmembrane</keyword>
<keyword evidence="1" id="KW-1133">Transmembrane helix</keyword>
<evidence type="ECO:0000313" key="3">
    <source>
        <dbReference type="Proteomes" id="UP001225605"/>
    </source>
</evidence>
<dbReference type="RefSeq" id="WP_306747273.1">
    <property type="nucleotide sequence ID" value="NZ_NSDM01000008.1"/>
</dbReference>
<proteinExistence type="predicted"/>
<dbReference type="Gene3D" id="3.40.50.410">
    <property type="entry name" value="von Willebrand factor, type A domain"/>
    <property type="match status" value="1"/>
</dbReference>
<name>A0ABU0X443_9PSEU</name>
<keyword evidence="3" id="KW-1185">Reference proteome</keyword>
<dbReference type="Proteomes" id="UP001225605">
    <property type="component" value="Unassembled WGS sequence"/>
</dbReference>
<evidence type="ECO:0000313" key="2">
    <source>
        <dbReference type="EMBL" id="MDQ2586049.1"/>
    </source>
</evidence>
<dbReference type="InterPro" id="IPR036465">
    <property type="entry name" value="vWFA_dom_sf"/>
</dbReference>
<organism evidence="2 3">
    <name type="scientific">Saccharothrix yanglingensis</name>
    <dbReference type="NCBI Taxonomy" id="659496"/>
    <lineage>
        <taxon>Bacteria</taxon>
        <taxon>Bacillati</taxon>
        <taxon>Actinomycetota</taxon>
        <taxon>Actinomycetes</taxon>
        <taxon>Pseudonocardiales</taxon>
        <taxon>Pseudonocardiaceae</taxon>
        <taxon>Saccharothrix</taxon>
    </lineage>
</organism>
<reference evidence="2 3" key="1">
    <citation type="submission" date="2017-06" db="EMBL/GenBank/DDBJ databases">
        <title>Cultured bacterium strain Saccharothrix yanglingensis Hhs.015.</title>
        <authorList>
            <person name="Xia Y."/>
        </authorList>
    </citation>
    <scope>NUCLEOTIDE SEQUENCE [LARGE SCALE GENOMIC DNA]</scope>
    <source>
        <strain evidence="2 3">Hhs.015</strain>
    </source>
</reference>
<comment type="caution">
    <text evidence="2">The sequence shown here is derived from an EMBL/GenBank/DDBJ whole genome shotgun (WGS) entry which is preliminary data.</text>
</comment>
<sequence>MRRAGHDVRNTVNAENVETAVLAGTTRGGVVGRLYRFTVEMPPAVRRAVVALVVTALLAGGAHVVPTWVLPRFAPTYKTEFLVDLSGADGASDDFAASVESPGKALGNSGDDDAIALRGFGGECGAEGNTTRLVDFGTGNRDEIAAAVRAASPVGSATLLRGVVEATADFSAPFSQDAEQVNRIIVITRNGVDACDDDRDFVEREMRDRVAAAGLEIEFRFVGYQLADDHRDNLAKLATTVDATSPLLPDSPDELRAALDWVTDVEPVLRSANQVVNVFDPAVAKLNEAVRAIADGRLDVADRTIDDIAPVTADAEFENLRSRARTPAAIDLHAETLELRDRQGQVVEEARGLLAAARSGTPFGERFEAFQRAAEDYNAQVDVINEVLAALPATSPGATR</sequence>
<feature type="transmembrane region" description="Helical" evidence="1">
    <location>
        <begin position="48"/>
        <end position="70"/>
    </location>
</feature>
<evidence type="ECO:0008006" key="4">
    <source>
        <dbReference type="Google" id="ProtNLM"/>
    </source>
</evidence>
<protein>
    <recommendedName>
        <fullName evidence="4">VWFA domain-containing protein</fullName>
    </recommendedName>
</protein>
<accession>A0ABU0X443</accession>
<dbReference type="SUPFAM" id="SSF53300">
    <property type="entry name" value="vWA-like"/>
    <property type="match status" value="1"/>
</dbReference>
<keyword evidence="1" id="KW-0472">Membrane</keyword>
<gene>
    <name evidence="2" type="ORF">CKY47_19065</name>
</gene>
<dbReference type="EMBL" id="NSDM01000008">
    <property type="protein sequence ID" value="MDQ2586049.1"/>
    <property type="molecule type" value="Genomic_DNA"/>
</dbReference>
<evidence type="ECO:0000256" key="1">
    <source>
        <dbReference type="SAM" id="Phobius"/>
    </source>
</evidence>